<dbReference type="OMA" id="GNTQGPW"/>
<feature type="compositionally biased region" description="Basic and acidic residues" evidence="1">
    <location>
        <begin position="130"/>
        <end position="146"/>
    </location>
</feature>
<feature type="region of interest" description="Disordered" evidence="1">
    <location>
        <begin position="904"/>
        <end position="975"/>
    </location>
</feature>
<feature type="compositionally biased region" description="Polar residues" evidence="1">
    <location>
        <begin position="1058"/>
        <end position="1070"/>
    </location>
</feature>
<feature type="region of interest" description="Disordered" evidence="1">
    <location>
        <begin position="1141"/>
        <end position="1236"/>
    </location>
</feature>
<feature type="region of interest" description="Disordered" evidence="1">
    <location>
        <begin position="836"/>
        <end position="872"/>
    </location>
</feature>
<feature type="region of interest" description="Disordered" evidence="1">
    <location>
        <begin position="640"/>
        <end position="700"/>
    </location>
</feature>
<feature type="compositionally biased region" description="Polar residues" evidence="1">
    <location>
        <begin position="675"/>
        <end position="684"/>
    </location>
</feature>
<feature type="region of interest" description="Disordered" evidence="1">
    <location>
        <begin position="1374"/>
        <end position="1418"/>
    </location>
</feature>
<feature type="region of interest" description="Disordered" evidence="1">
    <location>
        <begin position="545"/>
        <end position="569"/>
    </location>
</feature>
<feature type="compositionally biased region" description="Polar residues" evidence="1">
    <location>
        <begin position="32"/>
        <end position="64"/>
    </location>
</feature>
<dbReference type="PROSITE" id="PS50829">
    <property type="entry name" value="GYF"/>
    <property type="match status" value="1"/>
</dbReference>
<dbReference type="InterPro" id="IPR003169">
    <property type="entry name" value="GYF"/>
</dbReference>
<gene>
    <name evidence="3" type="ORF">BAUCODRAFT_34149</name>
</gene>
<feature type="region of interest" description="Disordered" evidence="1">
    <location>
        <begin position="120"/>
        <end position="146"/>
    </location>
</feature>
<reference evidence="3 4" key="1">
    <citation type="journal article" date="2012" name="PLoS Pathog.">
        <title>Diverse lifestyles and strategies of plant pathogenesis encoded in the genomes of eighteen Dothideomycetes fungi.</title>
        <authorList>
            <person name="Ohm R.A."/>
            <person name="Feau N."/>
            <person name="Henrissat B."/>
            <person name="Schoch C.L."/>
            <person name="Horwitz B.A."/>
            <person name="Barry K.W."/>
            <person name="Condon B.J."/>
            <person name="Copeland A.C."/>
            <person name="Dhillon B."/>
            <person name="Glaser F."/>
            <person name="Hesse C.N."/>
            <person name="Kosti I."/>
            <person name="LaButti K."/>
            <person name="Lindquist E.A."/>
            <person name="Lucas S."/>
            <person name="Salamov A.A."/>
            <person name="Bradshaw R.E."/>
            <person name="Ciuffetti L."/>
            <person name="Hamelin R.C."/>
            <person name="Kema G.H.J."/>
            <person name="Lawrence C."/>
            <person name="Scott J.A."/>
            <person name="Spatafora J.W."/>
            <person name="Turgeon B.G."/>
            <person name="de Wit P.J.G.M."/>
            <person name="Zhong S."/>
            <person name="Goodwin S.B."/>
            <person name="Grigoriev I.V."/>
        </authorList>
    </citation>
    <scope>NUCLEOTIDE SEQUENCE [LARGE SCALE GENOMIC DNA]</scope>
    <source>
        <strain evidence="3 4">UAMH 10762</strain>
    </source>
</reference>
<evidence type="ECO:0000256" key="1">
    <source>
        <dbReference type="SAM" id="MobiDB-lite"/>
    </source>
</evidence>
<feature type="compositionally biased region" description="Low complexity" evidence="1">
    <location>
        <begin position="1206"/>
        <end position="1218"/>
    </location>
</feature>
<feature type="region of interest" description="Disordered" evidence="1">
    <location>
        <begin position="1267"/>
        <end position="1323"/>
    </location>
</feature>
<feature type="compositionally biased region" description="Polar residues" evidence="1">
    <location>
        <begin position="1028"/>
        <end position="1051"/>
    </location>
</feature>
<feature type="compositionally biased region" description="Basic and acidic residues" evidence="1">
    <location>
        <begin position="1226"/>
        <end position="1236"/>
    </location>
</feature>
<feature type="region of interest" description="Disordered" evidence="1">
    <location>
        <begin position="160"/>
        <end position="383"/>
    </location>
</feature>
<keyword evidence="4" id="KW-1185">Reference proteome</keyword>
<feature type="compositionally biased region" description="Polar residues" evidence="1">
    <location>
        <begin position="227"/>
        <end position="240"/>
    </location>
</feature>
<name>M2MJ99_BAUPA</name>
<dbReference type="Gene3D" id="3.30.1490.40">
    <property type="match status" value="1"/>
</dbReference>
<dbReference type="EMBL" id="KB445555">
    <property type="protein sequence ID" value="EMC96756.1"/>
    <property type="molecule type" value="Genomic_DNA"/>
</dbReference>
<feature type="compositionally biased region" description="Pro residues" evidence="1">
    <location>
        <begin position="1153"/>
        <end position="1175"/>
    </location>
</feature>
<feature type="compositionally biased region" description="Polar residues" evidence="1">
    <location>
        <begin position="904"/>
        <end position="924"/>
    </location>
</feature>
<feature type="compositionally biased region" description="Polar residues" evidence="1">
    <location>
        <begin position="1181"/>
        <end position="1205"/>
    </location>
</feature>
<feature type="compositionally biased region" description="Basic and acidic residues" evidence="1">
    <location>
        <begin position="258"/>
        <end position="279"/>
    </location>
</feature>
<feature type="compositionally biased region" description="Polar residues" evidence="1">
    <location>
        <begin position="839"/>
        <end position="857"/>
    </location>
</feature>
<evidence type="ECO:0000259" key="2">
    <source>
        <dbReference type="PROSITE" id="PS50829"/>
    </source>
</evidence>
<dbReference type="PANTHER" id="PTHR14445:SF36">
    <property type="entry name" value="FI03272P-RELATED"/>
    <property type="match status" value="1"/>
</dbReference>
<protein>
    <recommendedName>
        <fullName evidence="2">GYF domain-containing protein</fullName>
    </recommendedName>
</protein>
<dbReference type="STRING" id="717646.M2MJ99"/>
<feature type="compositionally biased region" description="Low complexity" evidence="1">
    <location>
        <begin position="1407"/>
        <end position="1418"/>
    </location>
</feature>
<feature type="compositionally biased region" description="Gly residues" evidence="1">
    <location>
        <begin position="1528"/>
        <end position="1540"/>
    </location>
</feature>
<accession>M2MJ99</accession>
<dbReference type="PANTHER" id="PTHR14445">
    <property type="entry name" value="GRB10 INTERACTING GYF PROTEIN"/>
    <property type="match status" value="1"/>
</dbReference>
<feature type="compositionally biased region" description="Low complexity" evidence="1">
    <location>
        <begin position="933"/>
        <end position="945"/>
    </location>
</feature>
<dbReference type="GeneID" id="19112339"/>
<organism evidence="3 4">
    <name type="scientific">Baudoinia panamericana (strain UAMH 10762)</name>
    <name type="common">Angels' share fungus</name>
    <name type="synonym">Baudoinia compniacensis (strain UAMH 10762)</name>
    <dbReference type="NCBI Taxonomy" id="717646"/>
    <lineage>
        <taxon>Eukaryota</taxon>
        <taxon>Fungi</taxon>
        <taxon>Dikarya</taxon>
        <taxon>Ascomycota</taxon>
        <taxon>Pezizomycotina</taxon>
        <taxon>Dothideomycetes</taxon>
        <taxon>Dothideomycetidae</taxon>
        <taxon>Mycosphaerellales</taxon>
        <taxon>Teratosphaeriaceae</taxon>
        <taxon>Baudoinia</taxon>
    </lineage>
</organism>
<feature type="compositionally biased region" description="Polar residues" evidence="1">
    <location>
        <begin position="1"/>
        <end position="22"/>
    </location>
</feature>
<feature type="compositionally biased region" description="Polar residues" evidence="1">
    <location>
        <begin position="364"/>
        <end position="378"/>
    </location>
</feature>
<feature type="compositionally biased region" description="Polar residues" evidence="1">
    <location>
        <begin position="167"/>
        <end position="190"/>
    </location>
</feature>
<dbReference type="Proteomes" id="UP000011761">
    <property type="component" value="Unassembled WGS sequence"/>
</dbReference>
<dbReference type="HOGENOM" id="CLU_001585_1_0_1"/>
<dbReference type="RefSeq" id="XP_007676164.1">
    <property type="nucleotide sequence ID" value="XM_007677974.1"/>
</dbReference>
<dbReference type="Pfam" id="PF02213">
    <property type="entry name" value="GYF"/>
    <property type="match status" value="1"/>
</dbReference>
<feature type="compositionally biased region" description="Low complexity" evidence="1">
    <location>
        <begin position="1267"/>
        <end position="1306"/>
    </location>
</feature>
<dbReference type="GO" id="GO:0005829">
    <property type="term" value="C:cytosol"/>
    <property type="evidence" value="ECO:0007669"/>
    <property type="project" value="TreeGrafter"/>
</dbReference>
<feature type="compositionally biased region" description="Low complexity" evidence="1">
    <location>
        <begin position="1380"/>
        <end position="1391"/>
    </location>
</feature>
<feature type="region of interest" description="Disordered" evidence="1">
    <location>
        <begin position="1"/>
        <end position="82"/>
    </location>
</feature>
<dbReference type="SUPFAM" id="SSF55277">
    <property type="entry name" value="GYF domain"/>
    <property type="match status" value="1"/>
</dbReference>
<evidence type="ECO:0000313" key="4">
    <source>
        <dbReference type="Proteomes" id="UP000011761"/>
    </source>
</evidence>
<dbReference type="InterPro" id="IPR051640">
    <property type="entry name" value="GRB10-interact_GYF"/>
</dbReference>
<proteinExistence type="predicted"/>
<dbReference type="KEGG" id="bcom:BAUCODRAFT_34149"/>
<dbReference type="SMART" id="SM00444">
    <property type="entry name" value="GYF"/>
    <property type="match status" value="1"/>
</dbReference>
<dbReference type="eggNOG" id="KOG1862">
    <property type="taxonomic scope" value="Eukaryota"/>
</dbReference>
<feature type="region of interest" description="Disordered" evidence="1">
    <location>
        <begin position="469"/>
        <end position="494"/>
    </location>
</feature>
<feature type="compositionally biased region" description="Polar residues" evidence="1">
    <location>
        <begin position="946"/>
        <end position="956"/>
    </location>
</feature>
<feature type="region of interest" description="Disordered" evidence="1">
    <location>
        <begin position="1028"/>
        <end position="1070"/>
    </location>
</feature>
<dbReference type="OrthoDB" id="48509at2759"/>
<feature type="domain" description="GYF" evidence="2">
    <location>
        <begin position="766"/>
        <end position="821"/>
    </location>
</feature>
<evidence type="ECO:0000313" key="3">
    <source>
        <dbReference type="EMBL" id="EMC96756.1"/>
    </source>
</evidence>
<dbReference type="InterPro" id="IPR035445">
    <property type="entry name" value="GYF-like_dom_sf"/>
</dbReference>
<sequence length="1556" mass="162247">MAPSTFASAAAGNNHNAPSSRDSTAEWGRRTNGATQTFRRTSGAVPTNSASAMANAQSDGTAPSQPAPRYVPPHRNGTLSDMRYSKDQLLEVFKSQQSTDGGLSDGLPSLYALGWQPDMANGASTTNWARNDHSREAQHGPDVCWERDGMVEPLGLIDMDDDERELFTTSVNTPLKTSSAPARDNQQTNGLPGRKFSVSGTSATPGGLGQPSPSAARGFGRHRDTSDSFQFPSNPLSSPPANRDDQRAPSPPPSLQRRRTDLRDSGKTEDAGRDGDDKSSLAPFGSLKRTTTGPLSAGLGGASQHWATSPQSAGLPPMGSFGNFGLGGQQTASGDKRASIGSGRLESRFKNLLSKDGSEDMPSPTVQRKGSVSSLSRVNENESWRPQMEAGLILPESEEELSSGSAALPAGIELNIPPQLRQGLTGLGSPRRSNTMEDSGFGAFGMTADTSHGFGQGFYQGRDAFHQTPSAQRMGAGGHPNEPMSPTDTNPYRSPEQHAVDQLLEDPEMDETDDANASLPGLGAFGQDASSQLGGLGGLGSMHALGRAPGAQAPASDRSDSTSGAAGRGFAGLGGLGQFGALPGSGAWPSNQAGFGTPSRQAAGLSSAFGGGIFATAPGELQSPGLAGLGGSSLLSSRSGGGFGGAGSGSKMASMFPSAMQEQMRQSEQRADGQDLSTEQSGNPGSYGGLAALQGGPANHIQPEQHVDALQVQLGVPGQQLHQSQDPPTIPPQLEQQIEQIGPPPASAASNQPPPQQQRTMVMPDRMRWIYRDPQGQTQGPWSGLEMHDWYKAGFFSPELLVKKYEDTDYEPLAQLIRRIGNSREPFLVPQIGIPHGPASNNGPTSWAGTSNPTSAGGAQPPFASSFPSFGTTLTADQQNALERRKQEEQYLMARQKEYLAQAQMTQRMQVPSSATAAHQSLGPTGQLHHHSSAQSLHSQPSFSSMTSPNTFQPSPIQGPAGGGQHVPGFFDNSFRSPQASGLSAVGAGVDSLGHIREEQIPGTMDRLSIGNRPAGNQFSAIGEPFATTQQQHPSQQSGLDQHTQQVQQMLQDRARLQQEQAQHEATMQQRPDELALPNDRLQQFQQLQSPTALDTRFQAAITRPAPTAEQQASLIQPAGGHTVDYQQQLRLPQEPMSLTEQVEAAVSAQQSPVPPQSGLPQPFPPAPSQSPLPAPAAQRTGRTSVADQLQTESRDLSQTPSVETPSAAMAPWASAEATRGPSLREIQEAEAKKAAEVEAIAAAARRAAFEKELEAQALAAAAVPQPGLPVGASWGASAGSPATPGSTAAAGTPAAWAKAAQKPSSTSTKTMAQIQKEEEARKRKLAAAVASAQAMSGIPSPAGGKSYANLAGKVTAAPPLNVNVGGTTGAWQTVGAGGKPKTPAAPATATRSVSQGVTAQVRKAPSRSSTLNSASASAVVTAQEEFRKWAVGELRPDLNKGISAEDFVATLAELGTDKDMITEAVHGASNTIDSRHFAEEFLRRKKLADKGMMDLPPKSASPHGGSMNGSGAGGWSEVAKKGPGRQESGGVGAGVGGESNGSFKVVAAKKKSGKR</sequence>
<feature type="region of interest" description="Disordered" evidence="1">
    <location>
        <begin position="1493"/>
        <end position="1556"/>
    </location>
</feature>